<feature type="domain" description="Response regulatory" evidence="11">
    <location>
        <begin position="22"/>
        <end position="135"/>
    </location>
</feature>
<dbReference type="EMBL" id="CABVLI010000042">
    <property type="protein sequence ID" value="VVT21677.1"/>
    <property type="molecule type" value="Genomic_DNA"/>
</dbReference>
<evidence type="ECO:0000259" key="12">
    <source>
        <dbReference type="PROSITE" id="PS51755"/>
    </source>
</evidence>
<dbReference type="SUPFAM" id="SSF46894">
    <property type="entry name" value="C-terminal effector domain of the bipartite response regulators"/>
    <property type="match status" value="1"/>
</dbReference>
<feature type="DNA-binding region" description="OmpR/PhoB-type" evidence="10">
    <location>
        <begin position="144"/>
        <end position="244"/>
    </location>
</feature>
<feature type="modified residue" description="4-aspartylphosphate" evidence="9">
    <location>
        <position position="71"/>
    </location>
</feature>
<feature type="domain" description="OmpR/PhoB-type" evidence="12">
    <location>
        <begin position="144"/>
        <end position="244"/>
    </location>
</feature>
<reference evidence="13 14" key="1">
    <citation type="submission" date="2019-09" db="EMBL/GenBank/DDBJ databases">
        <authorList>
            <person name="Dittami M. S."/>
        </authorList>
    </citation>
    <scope>NUCLEOTIDE SEQUENCE [LARGE SCALE GENOMIC DNA]</scope>
    <source>
        <strain evidence="13">SPHINGO391</strain>
    </source>
</reference>
<dbReference type="InterPro" id="IPR011006">
    <property type="entry name" value="CheY-like_superfamily"/>
</dbReference>
<proteinExistence type="predicted"/>
<evidence type="ECO:0000256" key="4">
    <source>
        <dbReference type="ARBA" id="ARBA00023012"/>
    </source>
</evidence>
<keyword evidence="4" id="KW-0902">Two-component regulatory system</keyword>
<evidence type="ECO:0000256" key="1">
    <source>
        <dbReference type="ARBA" id="ARBA00004496"/>
    </source>
</evidence>
<dbReference type="InterPro" id="IPR039420">
    <property type="entry name" value="WalR-like"/>
</dbReference>
<evidence type="ECO:0000256" key="6">
    <source>
        <dbReference type="ARBA" id="ARBA00023125"/>
    </source>
</evidence>
<name>A0A5E7ZX17_9SPHN</name>
<dbReference type="Gene3D" id="3.40.50.2300">
    <property type="match status" value="1"/>
</dbReference>
<evidence type="ECO:0000256" key="10">
    <source>
        <dbReference type="PROSITE-ProRule" id="PRU01091"/>
    </source>
</evidence>
<dbReference type="InterPro" id="IPR001867">
    <property type="entry name" value="OmpR/PhoB-type_DNA-bd"/>
</dbReference>
<protein>
    <recommendedName>
        <fullName evidence="8">Regulatory protein VirG</fullName>
    </recommendedName>
</protein>
<dbReference type="FunFam" id="1.10.10.10:FF:000099">
    <property type="entry name" value="Two-component system response regulator TorR"/>
    <property type="match status" value="1"/>
</dbReference>
<dbReference type="Proteomes" id="UP000326857">
    <property type="component" value="Unassembled WGS sequence"/>
</dbReference>
<evidence type="ECO:0000256" key="5">
    <source>
        <dbReference type="ARBA" id="ARBA00023015"/>
    </source>
</evidence>
<evidence type="ECO:0000256" key="7">
    <source>
        <dbReference type="ARBA" id="ARBA00023163"/>
    </source>
</evidence>
<dbReference type="CDD" id="cd00383">
    <property type="entry name" value="trans_reg_C"/>
    <property type="match status" value="1"/>
</dbReference>
<dbReference type="GO" id="GO:0006355">
    <property type="term" value="P:regulation of DNA-templated transcription"/>
    <property type="evidence" value="ECO:0007669"/>
    <property type="project" value="InterPro"/>
</dbReference>
<accession>A0A5E7ZX17</accession>
<evidence type="ECO:0000256" key="3">
    <source>
        <dbReference type="ARBA" id="ARBA00022553"/>
    </source>
</evidence>
<evidence type="ECO:0000313" key="14">
    <source>
        <dbReference type="Proteomes" id="UP000326857"/>
    </source>
</evidence>
<dbReference type="InterPro" id="IPR036388">
    <property type="entry name" value="WH-like_DNA-bd_sf"/>
</dbReference>
<dbReference type="PROSITE" id="PS50110">
    <property type="entry name" value="RESPONSE_REGULATORY"/>
    <property type="match status" value="1"/>
</dbReference>
<dbReference type="CDD" id="cd17574">
    <property type="entry name" value="REC_OmpR"/>
    <property type="match status" value="1"/>
</dbReference>
<dbReference type="GO" id="GO:0005829">
    <property type="term" value="C:cytosol"/>
    <property type="evidence" value="ECO:0007669"/>
    <property type="project" value="TreeGrafter"/>
</dbReference>
<evidence type="ECO:0000313" key="13">
    <source>
        <dbReference type="EMBL" id="VVT21677.1"/>
    </source>
</evidence>
<keyword evidence="6 10" id="KW-0238">DNA-binding</keyword>
<dbReference type="PANTHER" id="PTHR48111">
    <property type="entry name" value="REGULATOR OF RPOS"/>
    <property type="match status" value="1"/>
</dbReference>
<dbReference type="AlphaFoldDB" id="A0A5E7ZX17"/>
<comment type="subcellular location">
    <subcellularLocation>
        <location evidence="1">Cytoplasm</location>
    </subcellularLocation>
</comment>
<evidence type="ECO:0000256" key="8">
    <source>
        <dbReference type="ARBA" id="ARBA00067337"/>
    </source>
</evidence>
<keyword evidence="5" id="KW-0805">Transcription regulation</keyword>
<dbReference type="InterPro" id="IPR001789">
    <property type="entry name" value="Sig_transdc_resp-reg_receiver"/>
</dbReference>
<keyword evidence="7" id="KW-0804">Transcription</keyword>
<evidence type="ECO:0000256" key="9">
    <source>
        <dbReference type="PROSITE-ProRule" id="PRU00169"/>
    </source>
</evidence>
<dbReference type="GO" id="GO:0032993">
    <property type="term" value="C:protein-DNA complex"/>
    <property type="evidence" value="ECO:0007669"/>
    <property type="project" value="TreeGrafter"/>
</dbReference>
<dbReference type="InterPro" id="IPR016032">
    <property type="entry name" value="Sig_transdc_resp-reg_C-effctor"/>
</dbReference>
<dbReference type="GO" id="GO:0000976">
    <property type="term" value="F:transcription cis-regulatory region binding"/>
    <property type="evidence" value="ECO:0007669"/>
    <property type="project" value="TreeGrafter"/>
</dbReference>
<evidence type="ECO:0000256" key="2">
    <source>
        <dbReference type="ARBA" id="ARBA00022490"/>
    </source>
</evidence>
<dbReference type="Pfam" id="PF00072">
    <property type="entry name" value="Response_reg"/>
    <property type="match status" value="1"/>
</dbReference>
<dbReference type="SMART" id="SM00862">
    <property type="entry name" value="Trans_reg_C"/>
    <property type="match status" value="1"/>
</dbReference>
<evidence type="ECO:0000259" key="11">
    <source>
        <dbReference type="PROSITE" id="PS50110"/>
    </source>
</evidence>
<gene>
    <name evidence="13" type="primary">ompR</name>
    <name evidence="13" type="ORF">SPHINGO391_470239</name>
</gene>
<dbReference type="Gene3D" id="1.10.10.10">
    <property type="entry name" value="Winged helix-like DNA-binding domain superfamily/Winged helix DNA-binding domain"/>
    <property type="match status" value="1"/>
</dbReference>
<keyword evidence="2" id="KW-0963">Cytoplasm</keyword>
<dbReference type="SUPFAM" id="SSF52172">
    <property type="entry name" value="CheY-like"/>
    <property type="match status" value="1"/>
</dbReference>
<organism evidence="13 14">
    <name type="scientific">Sphingomonas aurantiaca</name>
    <dbReference type="NCBI Taxonomy" id="185949"/>
    <lineage>
        <taxon>Bacteria</taxon>
        <taxon>Pseudomonadati</taxon>
        <taxon>Pseudomonadota</taxon>
        <taxon>Alphaproteobacteria</taxon>
        <taxon>Sphingomonadales</taxon>
        <taxon>Sphingomonadaceae</taxon>
        <taxon>Sphingomonas</taxon>
    </lineage>
</organism>
<dbReference type="PANTHER" id="PTHR48111:SF4">
    <property type="entry name" value="DNA-BINDING DUAL TRANSCRIPTIONAL REGULATOR OMPR"/>
    <property type="match status" value="1"/>
</dbReference>
<dbReference type="PROSITE" id="PS51755">
    <property type="entry name" value="OMPR_PHOB"/>
    <property type="match status" value="1"/>
</dbReference>
<sequence length="249" mass="27560">MMSNPVPESFSPTTDGVVPKPTLLVVDDDHMIRTLLAQSLGMHGYNVETAMSAQEMDSVLARQSVSLILLDVMMPGEDGLSVCRRLARTAGPPVVMLSALGAEPDRILGLEIGASHYLTKPCSPREILATVRAALRAREIQDASEGRSYGFLGWRVDFAAHELFDADNTLIDLTDGEFAVLRAFVERPRRVLARDALLEAARGPDTDAFDRAIDVQVSRLRRKLRSRGDDIIRTIRNEGYFFVPRVVRL</sequence>
<dbReference type="Pfam" id="PF00486">
    <property type="entry name" value="Trans_reg_C"/>
    <property type="match status" value="1"/>
</dbReference>
<dbReference type="SMART" id="SM00448">
    <property type="entry name" value="REC"/>
    <property type="match status" value="1"/>
</dbReference>
<dbReference type="GO" id="GO:0000156">
    <property type="term" value="F:phosphorelay response regulator activity"/>
    <property type="evidence" value="ECO:0007669"/>
    <property type="project" value="TreeGrafter"/>
</dbReference>
<keyword evidence="3 9" id="KW-0597">Phosphoprotein</keyword>